<evidence type="ECO:0000313" key="2">
    <source>
        <dbReference type="EMBL" id="HGF99917.1"/>
    </source>
</evidence>
<evidence type="ECO:0000256" key="1">
    <source>
        <dbReference type="SAM" id="Coils"/>
    </source>
</evidence>
<reference evidence="2" key="1">
    <citation type="journal article" date="2020" name="mSystems">
        <title>Genome- and Community-Level Interaction Insights into Carbon Utilization and Element Cycling Functions of Hydrothermarchaeota in Hydrothermal Sediment.</title>
        <authorList>
            <person name="Zhou Z."/>
            <person name="Liu Y."/>
            <person name="Xu W."/>
            <person name="Pan J."/>
            <person name="Luo Z.H."/>
            <person name="Li M."/>
        </authorList>
    </citation>
    <scope>NUCLEOTIDE SEQUENCE [LARGE SCALE GENOMIC DNA]</scope>
    <source>
        <strain evidence="2">SpSt-374</strain>
    </source>
</reference>
<gene>
    <name evidence="2" type="ORF">ENR15_04435</name>
</gene>
<feature type="coiled-coil region" evidence="1">
    <location>
        <begin position="304"/>
        <end position="338"/>
    </location>
</feature>
<organism evidence="2">
    <name type="scientific">Planktothricoides sp. SpSt-374</name>
    <dbReference type="NCBI Taxonomy" id="2282167"/>
    <lineage>
        <taxon>Bacteria</taxon>
        <taxon>Bacillati</taxon>
        <taxon>Cyanobacteriota</taxon>
        <taxon>Cyanophyceae</taxon>
        <taxon>Oscillatoriophycideae</taxon>
        <taxon>Oscillatoriales</taxon>
        <taxon>Oscillatoriaceae</taxon>
        <taxon>Planktothricoides</taxon>
    </lineage>
</organism>
<dbReference type="AlphaFoldDB" id="A0A7C3VKH9"/>
<name>A0A7C3VKH9_9CYAN</name>
<protein>
    <submittedName>
        <fullName evidence="2">Uncharacterized protein</fullName>
    </submittedName>
</protein>
<keyword evidence="1" id="KW-0175">Coiled coil</keyword>
<feature type="coiled-coil region" evidence="1">
    <location>
        <begin position="120"/>
        <end position="203"/>
    </location>
</feature>
<sequence length="343" mass="38644">MTNYITKINQIITNIEKSPNLREFETVELPFKLVEATWELMAFAYPPQVLQQLGDTDPDTLDAWGLALAATMEMQLQIVGKWQQQLTSLPLPEGLKAKITDGYDKLGEIAANTSQFMADFDQLLRQEKQLKEAQEELHRLQQTAAELQQIQTELETANLEQLRGEIATLAAAIEPERETLAALQEQKENLAGEMAAISQQKERLMEGINYLKSGISGGERETIGLAREMLNIHEGLRQDLSVSLASILADVGSQQGELRRIKEQIQTAVQEFNQYQRRVGEMQGYLQAHFQRDRELGQLLPVDQQKVNNLIDNIQQNLAQMDGELAAARSVLAESQQKITLSF</sequence>
<comment type="caution">
    <text evidence="2">The sequence shown here is derived from an EMBL/GenBank/DDBJ whole genome shotgun (WGS) entry which is preliminary data.</text>
</comment>
<proteinExistence type="predicted"/>
<dbReference type="EMBL" id="DSPX01000043">
    <property type="protein sequence ID" value="HGF99917.1"/>
    <property type="molecule type" value="Genomic_DNA"/>
</dbReference>
<accession>A0A7C3VKH9</accession>